<comment type="caution">
    <text evidence="1">The sequence shown here is derived from an EMBL/GenBank/DDBJ whole genome shotgun (WGS) entry which is preliminary data.</text>
</comment>
<name>A0A8H2Y2R2_9AGAM</name>
<organism evidence="1 2">
    <name type="scientific">Rhizoctonia solani</name>
    <dbReference type="NCBI Taxonomy" id="456999"/>
    <lineage>
        <taxon>Eukaryota</taxon>
        <taxon>Fungi</taxon>
        <taxon>Dikarya</taxon>
        <taxon>Basidiomycota</taxon>
        <taxon>Agaricomycotina</taxon>
        <taxon>Agaricomycetes</taxon>
        <taxon>Cantharellales</taxon>
        <taxon>Ceratobasidiaceae</taxon>
        <taxon>Rhizoctonia</taxon>
    </lineage>
</organism>
<evidence type="ECO:0000313" key="2">
    <source>
        <dbReference type="Proteomes" id="UP000663888"/>
    </source>
</evidence>
<accession>A0A8H2Y2R2</accession>
<reference evidence="1" key="1">
    <citation type="submission" date="2021-01" db="EMBL/GenBank/DDBJ databases">
        <authorList>
            <person name="Kaushik A."/>
        </authorList>
    </citation>
    <scope>NUCLEOTIDE SEQUENCE</scope>
    <source>
        <strain evidence="1">AG4-R118</strain>
    </source>
</reference>
<evidence type="ECO:0000313" key="1">
    <source>
        <dbReference type="EMBL" id="CAE6440901.1"/>
    </source>
</evidence>
<sequence>MELECPCPPLPVGDMVCQRPKPISRSLDVLARPLESVPRRHLEEQETQIYGGVSFRGPPFLTLYINKPVPKYPMSEPDIELDSSSIQIQDPNYIDYPMPDTPRPKLTPLPRCECCVGRDRPRRAVSKTTETRILAWLKDVEPVNHGPWVSFLPTCREASNSSIRLLDSVRHFAVETQVEEPEPEPTSFIPIFDDEAENSTDEMDTWPYDGRGLYEHHSRHECGLACYAACQRRQRFRALFGLGKVLTRMLPWTSTKKPGPMMSNSDVPHPPWWLSYRSNDDTLDSDEEDGDLELWLDHTTQKQLFNHELRFQLSLDQKPDSRIFSSWSEQSF</sequence>
<protein>
    <submittedName>
        <fullName evidence="1">Uncharacterized protein</fullName>
    </submittedName>
</protein>
<dbReference type="AlphaFoldDB" id="A0A8H2Y2R2"/>
<dbReference type="EMBL" id="CAJMWX010000969">
    <property type="protein sequence ID" value="CAE6440901.1"/>
    <property type="molecule type" value="Genomic_DNA"/>
</dbReference>
<dbReference type="Proteomes" id="UP000663888">
    <property type="component" value="Unassembled WGS sequence"/>
</dbReference>
<proteinExistence type="predicted"/>
<gene>
    <name evidence="1" type="ORF">RDB_LOCUS49897</name>
</gene>